<comment type="similarity">
    <text evidence="10 12">Belongs to the EPSP synthase family. MurA subfamily.</text>
</comment>
<protein>
    <recommendedName>
        <fullName evidence="12">UDP-N-acetylglucosamine 1-carboxyvinyltransferase</fullName>
        <ecNumber evidence="12">2.5.1.7</ecNumber>
    </recommendedName>
    <alternativeName>
        <fullName evidence="12">Enoylpyruvate transferase</fullName>
    </alternativeName>
    <alternativeName>
        <fullName evidence="12">UDP-N-acetylglucosamine enolpyruvyl transferase</fullName>
        <shortName evidence="12">EPT</shortName>
    </alternativeName>
</protein>
<evidence type="ECO:0000256" key="3">
    <source>
        <dbReference type="ARBA" id="ARBA00022490"/>
    </source>
</evidence>
<feature type="binding site" evidence="12">
    <location>
        <position position="359"/>
    </location>
    <ligand>
        <name>UDP-N-acetyl-alpha-D-glucosamine</name>
        <dbReference type="ChEBI" id="CHEBI:57705"/>
    </ligand>
</feature>
<dbReference type="InterPro" id="IPR001986">
    <property type="entry name" value="Enolpyruvate_Tfrase_dom"/>
</dbReference>
<feature type="binding site" evidence="12">
    <location>
        <begin position="154"/>
        <end position="158"/>
    </location>
    <ligand>
        <name>UDP-N-acetyl-alpha-D-glucosamine</name>
        <dbReference type="ChEBI" id="CHEBI:57705"/>
    </ligand>
</feature>
<dbReference type="Gene3D" id="3.65.10.10">
    <property type="entry name" value="Enolpyruvate transferase domain"/>
    <property type="match status" value="2"/>
</dbReference>
<keyword evidence="12" id="KW-0670">Pyruvate</keyword>
<dbReference type="GO" id="GO:0019277">
    <property type="term" value="P:UDP-N-acetylgalactosamine biosynthetic process"/>
    <property type="evidence" value="ECO:0007669"/>
    <property type="project" value="InterPro"/>
</dbReference>
<proteinExistence type="inferred from homology"/>
<evidence type="ECO:0000256" key="2">
    <source>
        <dbReference type="ARBA" id="ARBA00004752"/>
    </source>
</evidence>
<dbReference type="HOGENOM" id="CLU_027387_0_0_9"/>
<keyword evidence="9 12" id="KW-0961">Cell wall biogenesis/degradation</keyword>
<dbReference type="CDD" id="cd01555">
    <property type="entry name" value="UdpNAET"/>
    <property type="match status" value="1"/>
</dbReference>
<feature type="domain" description="Enolpyruvate transferase" evidence="13">
    <location>
        <begin position="38"/>
        <end position="438"/>
    </location>
</feature>
<dbReference type="NCBIfam" id="NF006873">
    <property type="entry name" value="PRK09369.1"/>
    <property type="match status" value="1"/>
</dbReference>
<dbReference type="Pfam" id="PF00275">
    <property type="entry name" value="EPSP_synthase"/>
    <property type="match status" value="1"/>
</dbReference>
<dbReference type="GO" id="GO:0071555">
    <property type="term" value="P:cell wall organization"/>
    <property type="evidence" value="ECO:0007669"/>
    <property type="project" value="UniProtKB-KW"/>
</dbReference>
<dbReference type="InterPro" id="IPR036968">
    <property type="entry name" value="Enolpyruvate_Tfrase_sf"/>
</dbReference>
<dbReference type="STRING" id="169435.ERS852551_03319"/>
<keyword evidence="7 12" id="KW-0573">Peptidoglycan synthesis</keyword>
<dbReference type="PANTHER" id="PTHR43783">
    <property type="entry name" value="UDP-N-ACETYLGLUCOSAMINE 1-CARBOXYVINYLTRANSFERASE"/>
    <property type="match status" value="1"/>
</dbReference>
<dbReference type="NCBIfam" id="TIGR01072">
    <property type="entry name" value="murA"/>
    <property type="match status" value="1"/>
</dbReference>
<dbReference type="EMBL" id="ABGD02000006">
    <property type="protein sequence ID" value="EDS12471.1"/>
    <property type="molecule type" value="Genomic_DNA"/>
</dbReference>
<evidence type="ECO:0000256" key="10">
    <source>
        <dbReference type="ARBA" id="ARBA00038367"/>
    </source>
</evidence>
<comment type="caution">
    <text evidence="12">Lacks conserved residue(s) required for the propagation of feature annotation.</text>
</comment>
<evidence type="ECO:0000256" key="1">
    <source>
        <dbReference type="ARBA" id="ARBA00004496"/>
    </source>
</evidence>
<keyword evidence="6 12" id="KW-0133">Cell shape</keyword>
<dbReference type="Proteomes" id="UP000003803">
    <property type="component" value="Unassembled WGS sequence"/>
</dbReference>
<comment type="function">
    <text evidence="12">Cell wall formation. Adds enolpyruvyl to UDP-N-acetylglucosamine.</text>
</comment>
<dbReference type="InterPro" id="IPR013792">
    <property type="entry name" value="RNA3'P_cycl/enolpyr_Trfase_a/b"/>
</dbReference>
<evidence type="ECO:0000256" key="4">
    <source>
        <dbReference type="ARBA" id="ARBA00022618"/>
    </source>
</evidence>
<comment type="pathway">
    <text evidence="2 12">Cell wall biogenesis; peptidoglycan biosynthesis.</text>
</comment>
<dbReference type="GO" id="GO:0008760">
    <property type="term" value="F:UDP-N-acetylglucosamine 1-carboxyvinyltransferase activity"/>
    <property type="evidence" value="ECO:0007669"/>
    <property type="project" value="UniProtKB-UniRule"/>
</dbReference>
<evidence type="ECO:0000256" key="12">
    <source>
        <dbReference type="HAMAP-Rule" id="MF_00111"/>
    </source>
</evidence>
<dbReference type="FunFam" id="3.65.10.10:FF:000001">
    <property type="entry name" value="UDP-N-acetylglucosamine 1-carboxyvinyltransferase"/>
    <property type="match status" value="1"/>
</dbReference>
<keyword evidence="15" id="KW-1185">Reference proteome</keyword>
<dbReference type="InterPro" id="IPR005750">
    <property type="entry name" value="UDP_GlcNAc_COvinyl_MurA"/>
</dbReference>
<keyword evidence="8 12" id="KW-0131">Cell cycle</keyword>
<evidence type="ECO:0000256" key="8">
    <source>
        <dbReference type="ARBA" id="ARBA00023306"/>
    </source>
</evidence>
<feature type="modified residue" description="2-(S-cysteinyl)pyruvic acid O-phosphothioketal" evidence="12">
    <location>
        <position position="149"/>
    </location>
</feature>
<dbReference type="GO" id="GO:0051301">
    <property type="term" value="P:cell division"/>
    <property type="evidence" value="ECO:0007669"/>
    <property type="project" value="UniProtKB-KW"/>
</dbReference>
<dbReference type="UniPathway" id="UPA00219"/>
<evidence type="ECO:0000256" key="7">
    <source>
        <dbReference type="ARBA" id="ARBA00022984"/>
    </source>
</evidence>
<feature type="active site" description="Proton donor" evidence="12">
    <location>
        <position position="149"/>
    </location>
</feature>
<dbReference type="PANTHER" id="PTHR43783:SF2">
    <property type="entry name" value="UDP-N-ACETYLGLUCOSAMINE 1-CARBOXYVINYLTRANSFERASE 2"/>
    <property type="match status" value="1"/>
</dbReference>
<evidence type="ECO:0000259" key="13">
    <source>
        <dbReference type="Pfam" id="PF00275"/>
    </source>
</evidence>
<dbReference type="NCBIfam" id="NF009470">
    <property type="entry name" value="PRK12830.1"/>
    <property type="match status" value="1"/>
</dbReference>
<gene>
    <name evidence="12 14" type="primary">murA</name>
    <name evidence="14" type="ORF">ANACOL_00699</name>
</gene>
<accession>B0P7G8</accession>
<evidence type="ECO:0000256" key="5">
    <source>
        <dbReference type="ARBA" id="ARBA00022679"/>
    </source>
</evidence>
<feature type="binding site" evidence="12">
    <location>
        <position position="125"/>
    </location>
    <ligand>
        <name>UDP-N-acetyl-alpha-D-glucosamine</name>
        <dbReference type="ChEBI" id="CHEBI:57705"/>
    </ligand>
</feature>
<keyword evidence="4 12" id="KW-0132">Cell division</keyword>
<evidence type="ECO:0000313" key="14">
    <source>
        <dbReference type="EMBL" id="EDS12471.1"/>
    </source>
</evidence>
<organism evidence="14 15">
    <name type="scientific">Anaerotruncus colihominis DSM 17241</name>
    <dbReference type="NCBI Taxonomy" id="445972"/>
    <lineage>
        <taxon>Bacteria</taxon>
        <taxon>Bacillati</taxon>
        <taxon>Bacillota</taxon>
        <taxon>Clostridia</taxon>
        <taxon>Eubacteriales</taxon>
        <taxon>Oscillospiraceae</taxon>
        <taxon>Anaerotruncus</taxon>
    </lineage>
</organism>
<dbReference type="AlphaFoldDB" id="B0P7G8"/>
<dbReference type="eggNOG" id="COG0766">
    <property type="taxonomic scope" value="Bacteria"/>
</dbReference>
<keyword evidence="3 12" id="KW-0963">Cytoplasm</keyword>
<evidence type="ECO:0000256" key="6">
    <source>
        <dbReference type="ARBA" id="ARBA00022960"/>
    </source>
</evidence>
<sequence length="459" mass="49404">MKSELLRPGSPRRKAGRFTNNWIDRRGEKAVVLEQFIVQGETHLNGEVTISGAKNAAVAIIPATILAQGKCVIENIPNISDIKVLFQILRALGASVQMLDRTTVEIDTTHIVEPVVPYELARYMRASYYLLGALLARCNRASVSMPGGCNFGVRPIDQHMKGFEALGADVSIDSGMINARADLLLGAHIYFDVVSVGATINVMLASVKAKGITILENCAKEPHIVDLANFLNSMGADIRGAGTDVIKIHGVDILHGTTYPIIPDQIEAGTYMVAAAATGGDVLVRNVIPKHLEAITEKLEKAGATVIEYDDSIRVTRTGPLSKVNLKTMPHPGFPTDMQPQMTALLSIANGTSIVTEGVWDNRFRYVDELRRLGAQIQVDGKVAVVEGVTQLAAAPVRAVDLRAGAAVLIAAMTARGVTEIEDIEHIERGYENIVEKLTGLGADIRKVIIPDNELQAAL</sequence>
<comment type="caution">
    <text evidence="14">The sequence shown here is derived from an EMBL/GenBank/DDBJ whole genome shotgun (WGS) entry which is preliminary data.</text>
</comment>
<dbReference type="InterPro" id="IPR050068">
    <property type="entry name" value="MurA_subfamily"/>
</dbReference>
<evidence type="ECO:0000313" key="15">
    <source>
        <dbReference type="Proteomes" id="UP000003803"/>
    </source>
</evidence>
<evidence type="ECO:0000256" key="9">
    <source>
        <dbReference type="ARBA" id="ARBA00023316"/>
    </source>
</evidence>
<dbReference type="EC" id="2.5.1.7" evidence="12"/>
<dbReference type="GO" id="GO:0008360">
    <property type="term" value="P:regulation of cell shape"/>
    <property type="evidence" value="ECO:0007669"/>
    <property type="project" value="UniProtKB-KW"/>
</dbReference>
<feature type="binding site" evidence="12">
    <location>
        <begin position="54"/>
        <end position="55"/>
    </location>
    <ligand>
        <name>phosphoenolpyruvate</name>
        <dbReference type="ChEBI" id="CHEBI:58702"/>
    </ligand>
</feature>
<dbReference type="HAMAP" id="MF_00111">
    <property type="entry name" value="MurA"/>
    <property type="match status" value="1"/>
</dbReference>
<dbReference type="SUPFAM" id="SSF55205">
    <property type="entry name" value="EPT/RTPC-like"/>
    <property type="match status" value="1"/>
</dbReference>
<reference evidence="14" key="1">
    <citation type="submission" date="2007-11" db="EMBL/GenBank/DDBJ databases">
        <authorList>
            <person name="Fulton L."/>
            <person name="Clifton S."/>
            <person name="Fulton B."/>
            <person name="Xu J."/>
            <person name="Minx P."/>
            <person name="Pepin K.H."/>
            <person name="Johnson M."/>
            <person name="Thiruvilangam P."/>
            <person name="Bhonagiri V."/>
            <person name="Nash W.E."/>
            <person name="Mardis E.R."/>
            <person name="Wilson R.K."/>
        </authorList>
    </citation>
    <scope>NUCLEOTIDE SEQUENCE [LARGE SCALE GENOMIC DNA]</scope>
    <source>
        <strain evidence="14">DSM 17241</strain>
    </source>
</reference>
<reference evidence="14" key="2">
    <citation type="submission" date="2013-09" db="EMBL/GenBank/DDBJ databases">
        <title>Draft genome sequence of Anaerotruncus colihominis(DSM 17241).</title>
        <authorList>
            <person name="Sudarsanam P."/>
            <person name="Ley R."/>
            <person name="Guruge J."/>
            <person name="Turnbaugh P.J."/>
            <person name="Mahowald M."/>
            <person name="Liep D."/>
            <person name="Gordon J."/>
        </authorList>
    </citation>
    <scope>NUCLEOTIDE SEQUENCE</scope>
    <source>
        <strain evidence="14">DSM 17241</strain>
    </source>
</reference>
<evidence type="ECO:0000256" key="11">
    <source>
        <dbReference type="ARBA" id="ARBA00047527"/>
    </source>
</evidence>
<name>B0P7G8_9FIRM</name>
<dbReference type="GO" id="GO:0005737">
    <property type="term" value="C:cytoplasm"/>
    <property type="evidence" value="ECO:0007669"/>
    <property type="project" value="UniProtKB-SubCell"/>
</dbReference>
<comment type="catalytic activity">
    <reaction evidence="11 12">
        <text>phosphoenolpyruvate + UDP-N-acetyl-alpha-D-glucosamine = UDP-N-acetyl-3-O-(1-carboxyvinyl)-alpha-D-glucosamine + phosphate</text>
        <dbReference type="Rhea" id="RHEA:18681"/>
        <dbReference type="ChEBI" id="CHEBI:43474"/>
        <dbReference type="ChEBI" id="CHEBI:57705"/>
        <dbReference type="ChEBI" id="CHEBI:58702"/>
        <dbReference type="ChEBI" id="CHEBI:68483"/>
        <dbReference type="EC" id="2.5.1.7"/>
    </reaction>
</comment>
<comment type="subcellular location">
    <subcellularLocation>
        <location evidence="1 12">Cytoplasm</location>
    </subcellularLocation>
</comment>
<keyword evidence="5 12" id="KW-0808">Transferase</keyword>
<dbReference type="GO" id="GO:0009252">
    <property type="term" value="P:peptidoglycan biosynthetic process"/>
    <property type="evidence" value="ECO:0007669"/>
    <property type="project" value="UniProtKB-UniRule"/>
</dbReference>
<feature type="binding site" evidence="12">
    <location>
        <position position="337"/>
    </location>
    <ligand>
        <name>UDP-N-acetyl-alpha-D-glucosamine</name>
        <dbReference type="ChEBI" id="CHEBI:57705"/>
    </ligand>
</feature>